<dbReference type="GO" id="GO:0005737">
    <property type="term" value="C:cytoplasm"/>
    <property type="evidence" value="ECO:0007669"/>
    <property type="project" value="InterPro"/>
</dbReference>
<dbReference type="GO" id="GO:0006433">
    <property type="term" value="P:prolyl-tRNA aminoacylation"/>
    <property type="evidence" value="ECO:0007669"/>
    <property type="project" value="InterPro"/>
</dbReference>
<reference evidence="3" key="1">
    <citation type="submission" date="2021-02" db="EMBL/GenBank/DDBJ databases">
        <authorList>
            <person name="Nowell W R."/>
        </authorList>
    </citation>
    <scope>NUCLEOTIDE SEQUENCE</scope>
</reference>
<dbReference type="GO" id="GO:0004827">
    <property type="term" value="F:proline-tRNA ligase activity"/>
    <property type="evidence" value="ECO:0007669"/>
    <property type="project" value="InterPro"/>
</dbReference>
<dbReference type="GO" id="GO:0017101">
    <property type="term" value="C:aminoacyl-tRNA synthetase multienzyme complex"/>
    <property type="evidence" value="ECO:0007669"/>
    <property type="project" value="TreeGrafter"/>
</dbReference>
<accession>A0A820IQ41</accession>
<name>A0A820IQ41_9BILA</name>
<dbReference type="SMART" id="SM00946">
    <property type="entry name" value="ProRS-C_1"/>
    <property type="match status" value="1"/>
</dbReference>
<dbReference type="InterPro" id="IPR004499">
    <property type="entry name" value="Pro-tRNA-ligase_IIa_arc-type"/>
</dbReference>
<evidence type="ECO:0000313" key="3">
    <source>
        <dbReference type="EMBL" id="CAF4310357.1"/>
    </source>
</evidence>
<dbReference type="AlphaFoldDB" id="A0A820IQ41"/>
<dbReference type="FunFam" id="3.30.110.30:FF:000001">
    <property type="entry name" value="Bifunctional glutamate/proline--tRNA ligase"/>
    <property type="match status" value="1"/>
</dbReference>
<dbReference type="SUPFAM" id="SSF64586">
    <property type="entry name" value="C-terminal domain of ProRS"/>
    <property type="match status" value="1"/>
</dbReference>
<dbReference type="Gene3D" id="3.30.110.30">
    <property type="entry name" value="C-terminal domain of ProRS"/>
    <property type="match status" value="1"/>
</dbReference>
<dbReference type="InterPro" id="IPR017449">
    <property type="entry name" value="Pro-tRNA_synth_II"/>
</dbReference>
<keyword evidence="1" id="KW-0648">Protein biosynthesis</keyword>
<feature type="domain" description="Proline-tRNA ligase class II C-terminal" evidence="2">
    <location>
        <begin position="2"/>
        <end position="72"/>
    </location>
</feature>
<gene>
    <name evidence="3" type="ORF">OXD698_LOCUS46597</name>
</gene>
<sequence length="72" mass="8051">MLTPLCGESSCEHRIKQDSARDAVVEEGAPAMGAKSLCIPFDQPEKLAEDQQCCHPECKRKAKYFTLFGRSY</sequence>
<dbReference type="GO" id="GO:0005524">
    <property type="term" value="F:ATP binding"/>
    <property type="evidence" value="ECO:0007669"/>
    <property type="project" value="InterPro"/>
</dbReference>
<dbReference type="InterPro" id="IPR016061">
    <property type="entry name" value="Pro-tRNA_ligase_II_C"/>
</dbReference>
<evidence type="ECO:0000259" key="2">
    <source>
        <dbReference type="SMART" id="SM00946"/>
    </source>
</evidence>
<dbReference type="PANTHER" id="PTHR43382:SF2">
    <property type="entry name" value="BIFUNCTIONAL GLUTAMATE_PROLINE--TRNA LIGASE"/>
    <property type="match status" value="1"/>
</dbReference>
<dbReference type="Proteomes" id="UP000663844">
    <property type="component" value="Unassembled WGS sequence"/>
</dbReference>
<evidence type="ECO:0000313" key="4">
    <source>
        <dbReference type="Proteomes" id="UP000663844"/>
    </source>
</evidence>
<protein>
    <recommendedName>
        <fullName evidence="2">Proline-tRNA ligase class II C-terminal domain-containing protein</fullName>
    </recommendedName>
</protein>
<organism evidence="3 4">
    <name type="scientific">Adineta steineri</name>
    <dbReference type="NCBI Taxonomy" id="433720"/>
    <lineage>
        <taxon>Eukaryota</taxon>
        <taxon>Metazoa</taxon>
        <taxon>Spiralia</taxon>
        <taxon>Gnathifera</taxon>
        <taxon>Rotifera</taxon>
        <taxon>Eurotatoria</taxon>
        <taxon>Bdelloidea</taxon>
        <taxon>Adinetida</taxon>
        <taxon>Adinetidae</taxon>
        <taxon>Adineta</taxon>
    </lineage>
</organism>
<dbReference type="PANTHER" id="PTHR43382">
    <property type="entry name" value="PROLYL-TRNA SYNTHETASE"/>
    <property type="match status" value="1"/>
</dbReference>
<dbReference type="Pfam" id="PF09180">
    <property type="entry name" value="ProRS-C_1"/>
    <property type="match status" value="1"/>
</dbReference>
<proteinExistence type="predicted"/>
<comment type="caution">
    <text evidence="3">The sequence shown here is derived from an EMBL/GenBank/DDBJ whole genome shotgun (WGS) entry which is preliminary data.</text>
</comment>
<evidence type="ECO:0000256" key="1">
    <source>
        <dbReference type="ARBA" id="ARBA00022917"/>
    </source>
</evidence>
<dbReference type="EMBL" id="CAJOAZ010016959">
    <property type="protein sequence ID" value="CAF4310357.1"/>
    <property type="molecule type" value="Genomic_DNA"/>
</dbReference>